<proteinExistence type="predicted"/>
<sequence length="119" mass="13620">MASAEIIAAFEQQIMNTQSQEKEVREASEKYLKDFETQDPNGLVRLLLTIPTTSSNEIAQKFALIYLRGRFITIQKKNSIINKLTEETINLVKGELIRFFELVPMESKVRPQVIACISE</sequence>
<dbReference type="InterPro" id="IPR011989">
    <property type="entry name" value="ARM-like"/>
</dbReference>
<feature type="non-terminal residue" evidence="1">
    <location>
        <position position="119"/>
    </location>
</feature>
<gene>
    <name evidence="1" type="ORF">EZS28_042069</name>
</gene>
<name>A0A5J4TVV9_9EUKA</name>
<protein>
    <submittedName>
        <fullName evidence="1">Uncharacterized protein</fullName>
    </submittedName>
</protein>
<comment type="caution">
    <text evidence="1">The sequence shown here is derived from an EMBL/GenBank/DDBJ whole genome shotgun (WGS) entry which is preliminary data.</text>
</comment>
<dbReference type="InterPro" id="IPR016024">
    <property type="entry name" value="ARM-type_fold"/>
</dbReference>
<dbReference type="SUPFAM" id="SSF48371">
    <property type="entry name" value="ARM repeat"/>
    <property type="match status" value="1"/>
</dbReference>
<dbReference type="Gene3D" id="1.25.10.10">
    <property type="entry name" value="Leucine-rich Repeat Variant"/>
    <property type="match status" value="1"/>
</dbReference>
<evidence type="ECO:0000313" key="1">
    <source>
        <dbReference type="EMBL" id="KAA6362404.1"/>
    </source>
</evidence>
<dbReference type="AlphaFoldDB" id="A0A5J4TVV9"/>
<reference evidence="1 2" key="1">
    <citation type="submission" date="2019-03" db="EMBL/GenBank/DDBJ databases">
        <title>Single cell metagenomics reveals metabolic interactions within the superorganism composed of flagellate Streblomastix strix and complex community of Bacteroidetes bacteria on its surface.</title>
        <authorList>
            <person name="Treitli S.C."/>
            <person name="Kolisko M."/>
            <person name="Husnik F."/>
            <person name="Keeling P."/>
            <person name="Hampl V."/>
        </authorList>
    </citation>
    <scope>NUCLEOTIDE SEQUENCE [LARGE SCALE GENOMIC DNA]</scope>
    <source>
        <strain evidence="1">ST1C</strain>
    </source>
</reference>
<organism evidence="1 2">
    <name type="scientific">Streblomastix strix</name>
    <dbReference type="NCBI Taxonomy" id="222440"/>
    <lineage>
        <taxon>Eukaryota</taxon>
        <taxon>Metamonada</taxon>
        <taxon>Preaxostyla</taxon>
        <taxon>Oxymonadida</taxon>
        <taxon>Streblomastigidae</taxon>
        <taxon>Streblomastix</taxon>
    </lineage>
</organism>
<accession>A0A5J4TVV9</accession>
<dbReference type="Proteomes" id="UP000324800">
    <property type="component" value="Unassembled WGS sequence"/>
</dbReference>
<dbReference type="EMBL" id="SNRW01024246">
    <property type="protein sequence ID" value="KAA6362404.1"/>
    <property type="molecule type" value="Genomic_DNA"/>
</dbReference>
<evidence type="ECO:0000313" key="2">
    <source>
        <dbReference type="Proteomes" id="UP000324800"/>
    </source>
</evidence>